<dbReference type="RefSeq" id="WP_260976761.1">
    <property type="nucleotide sequence ID" value="NZ_JAOANI010000019.1"/>
</dbReference>
<comment type="caution">
    <text evidence="2">The sequence shown here is derived from an EMBL/GenBank/DDBJ whole genome shotgun (WGS) entry which is preliminary data.</text>
</comment>
<dbReference type="GO" id="GO:0008233">
    <property type="term" value="F:peptidase activity"/>
    <property type="evidence" value="ECO:0007669"/>
    <property type="project" value="UniProtKB-KW"/>
</dbReference>
<dbReference type="Pfam" id="PF14343">
    <property type="entry name" value="PrcB_C"/>
    <property type="match status" value="1"/>
</dbReference>
<dbReference type="Proteomes" id="UP001147830">
    <property type="component" value="Unassembled WGS sequence"/>
</dbReference>
<dbReference type="AlphaFoldDB" id="A0A9X2WGH4"/>
<evidence type="ECO:0000313" key="3">
    <source>
        <dbReference type="Proteomes" id="UP001147830"/>
    </source>
</evidence>
<reference evidence="2" key="2">
    <citation type="submission" date="2022-08" db="EMBL/GenBank/DDBJ databases">
        <authorList>
            <person name="Dong C."/>
        </authorList>
    </citation>
    <scope>NUCLEOTIDE SEQUENCE</scope>
    <source>
        <strain evidence="2">59MF3M-4</strain>
    </source>
</reference>
<protein>
    <submittedName>
        <fullName evidence="2">Protease complex subunit PrcB family protein</fullName>
    </submittedName>
</protein>
<feature type="domain" description="PrcB C-terminal" evidence="1">
    <location>
        <begin position="87"/>
        <end position="137"/>
    </location>
</feature>
<keyword evidence="3" id="KW-1185">Reference proteome</keyword>
<name>A0A9X2WGH4_9GAMM</name>
<dbReference type="InterPro" id="IPR025748">
    <property type="entry name" value="PrcB_C_dom"/>
</dbReference>
<reference evidence="2" key="1">
    <citation type="journal article" date="2022" name="Front. Microbiol.">
        <title>Genome-based taxonomic rearrangement of Oceanobacter-related bacteria including the description of Thalassolituus hydrocarbonoclasticus sp. nov. and Thalassolituus pacificus sp. nov. and emended description of the genus Thalassolituus.</title>
        <authorList>
            <person name="Dong C."/>
            <person name="Wei L."/>
            <person name="Wang J."/>
            <person name="Lai Q."/>
            <person name="Huang Z."/>
            <person name="Shao Z."/>
        </authorList>
    </citation>
    <scope>NUCLEOTIDE SEQUENCE</scope>
    <source>
        <strain evidence="2">59MF3M-4</strain>
    </source>
</reference>
<dbReference type="EMBL" id="JAOANI010000019">
    <property type="protein sequence ID" value="MCT7359910.1"/>
    <property type="molecule type" value="Genomic_DNA"/>
</dbReference>
<keyword evidence="2" id="KW-0645">Protease</keyword>
<organism evidence="2 3">
    <name type="scientific">Thalassolituus pacificus</name>
    <dbReference type="NCBI Taxonomy" id="2975440"/>
    <lineage>
        <taxon>Bacteria</taxon>
        <taxon>Pseudomonadati</taxon>
        <taxon>Pseudomonadota</taxon>
        <taxon>Gammaproteobacteria</taxon>
        <taxon>Oceanospirillales</taxon>
        <taxon>Oceanospirillaceae</taxon>
        <taxon>Thalassolituus</taxon>
    </lineage>
</organism>
<evidence type="ECO:0000313" key="2">
    <source>
        <dbReference type="EMBL" id="MCT7359910.1"/>
    </source>
</evidence>
<accession>A0A9X2WGH4</accession>
<gene>
    <name evidence="2" type="ORF">NYR02_12895</name>
</gene>
<sequence>MMLNQQLPLRCLIFSASVFLFGCVASDQEAENSASHITLHQGLNPVSAGSEIKTIRIVSNADDYRELLAGYSAESAKTLDFNQYQIVLIDLGIRPSSGYGIRVDDVLEQNNHVVLEFTQLTPGAGCVYTEAQTNPYRFEAIKSLKEIVIQESIATDKCSQ</sequence>
<evidence type="ECO:0000259" key="1">
    <source>
        <dbReference type="Pfam" id="PF14343"/>
    </source>
</evidence>
<proteinExistence type="predicted"/>
<keyword evidence="2" id="KW-0378">Hydrolase</keyword>
<dbReference type="GO" id="GO:0006508">
    <property type="term" value="P:proteolysis"/>
    <property type="evidence" value="ECO:0007669"/>
    <property type="project" value="UniProtKB-KW"/>
</dbReference>